<accession>A0A1I7LGB4</accession>
<dbReference type="SUPFAM" id="SSF52540">
    <property type="entry name" value="P-loop containing nucleoside triphosphate hydrolases"/>
    <property type="match status" value="1"/>
</dbReference>
<dbReference type="AlphaFoldDB" id="A0A1I7LGB4"/>
<dbReference type="Proteomes" id="UP000183508">
    <property type="component" value="Unassembled WGS sequence"/>
</dbReference>
<dbReference type="STRING" id="392015.SAMN05421543_1478"/>
<dbReference type="Gene3D" id="3.40.50.300">
    <property type="entry name" value="P-loop containing nucleotide triphosphate hydrolases"/>
    <property type="match status" value="1"/>
</dbReference>
<keyword evidence="3" id="KW-1185">Reference proteome</keyword>
<organism evidence="2 3">
    <name type="scientific">Alicyclobacillus macrosporangiidus</name>
    <dbReference type="NCBI Taxonomy" id="392015"/>
    <lineage>
        <taxon>Bacteria</taxon>
        <taxon>Bacillati</taxon>
        <taxon>Bacillota</taxon>
        <taxon>Bacilli</taxon>
        <taxon>Bacillales</taxon>
        <taxon>Alicyclobacillaceae</taxon>
        <taxon>Alicyclobacillus</taxon>
    </lineage>
</organism>
<name>A0A1I7LGB4_9BACL</name>
<sequence>MNVYFVTMQRLVANLRRAYQEGRPDKRLRIYTQPKLLICDEVGYLPLDGRRELLPDRVGTLRTRGADHHVQHQLYQLGNTLR</sequence>
<dbReference type="InterPro" id="IPR002611">
    <property type="entry name" value="IstB_ATP-bd"/>
</dbReference>
<feature type="domain" description="IstB-like ATP-binding" evidence="1">
    <location>
        <begin position="2"/>
        <end position="49"/>
    </location>
</feature>
<gene>
    <name evidence="2" type="ORF">SAMN05421543_1478</name>
</gene>
<evidence type="ECO:0000259" key="1">
    <source>
        <dbReference type="Pfam" id="PF01695"/>
    </source>
</evidence>
<proteinExistence type="predicted"/>
<dbReference type="GO" id="GO:0005524">
    <property type="term" value="F:ATP binding"/>
    <property type="evidence" value="ECO:0007669"/>
    <property type="project" value="InterPro"/>
</dbReference>
<dbReference type="Pfam" id="PF01695">
    <property type="entry name" value="IstB_IS21"/>
    <property type="match status" value="1"/>
</dbReference>
<protein>
    <submittedName>
        <fullName evidence="2">IstB-like ATP binding protein</fullName>
    </submittedName>
</protein>
<dbReference type="EMBL" id="FPBV01000047">
    <property type="protein sequence ID" value="SFV08722.1"/>
    <property type="molecule type" value="Genomic_DNA"/>
</dbReference>
<evidence type="ECO:0000313" key="3">
    <source>
        <dbReference type="Proteomes" id="UP000183508"/>
    </source>
</evidence>
<reference evidence="3" key="1">
    <citation type="submission" date="2016-10" db="EMBL/GenBank/DDBJ databases">
        <authorList>
            <person name="Varghese N."/>
        </authorList>
    </citation>
    <scope>NUCLEOTIDE SEQUENCE [LARGE SCALE GENOMIC DNA]</scope>
    <source>
        <strain evidence="3">DSM 17980</strain>
    </source>
</reference>
<evidence type="ECO:0000313" key="2">
    <source>
        <dbReference type="EMBL" id="SFV08722.1"/>
    </source>
</evidence>
<dbReference type="InterPro" id="IPR027417">
    <property type="entry name" value="P-loop_NTPase"/>
</dbReference>